<dbReference type="InterPro" id="IPR017520">
    <property type="entry name" value="CHP03086"/>
</dbReference>
<dbReference type="Pfam" id="PF08327">
    <property type="entry name" value="AHSA1"/>
    <property type="match status" value="1"/>
</dbReference>
<proteinExistence type="inferred from homology"/>
<dbReference type="InterPro" id="IPR023393">
    <property type="entry name" value="START-like_dom_sf"/>
</dbReference>
<dbReference type="EMBL" id="JBHTCS010000011">
    <property type="protein sequence ID" value="MFC7448194.1"/>
    <property type="molecule type" value="Genomic_DNA"/>
</dbReference>
<dbReference type="NCBIfam" id="TIGR03083">
    <property type="entry name" value="maleylpyruvate isomerase family mycothiol-dependent enzyme"/>
    <property type="match status" value="1"/>
</dbReference>
<dbReference type="SUPFAM" id="SSF55961">
    <property type="entry name" value="Bet v1-like"/>
    <property type="match status" value="1"/>
</dbReference>
<comment type="caution">
    <text evidence="3">The sequence shown here is derived from an EMBL/GenBank/DDBJ whole genome shotgun (WGS) entry which is preliminary data.</text>
</comment>
<reference evidence="4" key="1">
    <citation type="journal article" date="2019" name="Int. J. Syst. Evol. Microbiol.">
        <title>The Global Catalogue of Microorganisms (GCM) 10K type strain sequencing project: providing services to taxonomists for standard genome sequencing and annotation.</title>
        <authorList>
            <consortium name="The Broad Institute Genomics Platform"/>
            <consortium name="The Broad Institute Genome Sequencing Center for Infectious Disease"/>
            <person name="Wu L."/>
            <person name="Ma J."/>
        </authorList>
    </citation>
    <scope>NUCLEOTIDE SEQUENCE [LARGE SCALE GENOMIC DNA]</scope>
    <source>
        <strain evidence="4">ICMP 19430</strain>
    </source>
</reference>
<evidence type="ECO:0000313" key="3">
    <source>
        <dbReference type="EMBL" id="MFC7448194.1"/>
    </source>
</evidence>
<gene>
    <name evidence="3" type="ORF">ACFQS9_09855</name>
</gene>
<evidence type="ECO:0000259" key="2">
    <source>
        <dbReference type="Pfam" id="PF08327"/>
    </source>
</evidence>
<dbReference type="Gene3D" id="3.30.530.20">
    <property type="match status" value="1"/>
</dbReference>
<evidence type="ECO:0000313" key="4">
    <source>
        <dbReference type="Proteomes" id="UP001596484"/>
    </source>
</evidence>
<organism evidence="3 4">
    <name type="scientific">Rhodococcus daqingensis</name>
    <dbReference type="NCBI Taxonomy" id="2479363"/>
    <lineage>
        <taxon>Bacteria</taxon>
        <taxon>Bacillati</taxon>
        <taxon>Actinomycetota</taxon>
        <taxon>Actinomycetes</taxon>
        <taxon>Mycobacteriales</taxon>
        <taxon>Nocardiaceae</taxon>
        <taxon>Rhodococcus</taxon>
    </lineage>
</organism>
<dbReference type="InterPro" id="IPR013538">
    <property type="entry name" value="ASHA1/2-like_C"/>
</dbReference>
<protein>
    <submittedName>
        <fullName evidence="3">TIGR03086 family metal-binding protein</fullName>
    </submittedName>
</protein>
<comment type="similarity">
    <text evidence="1">Belongs to the AHA1 family.</text>
</comment>
<evidence type="ECO:0000256" key="1">
    <source>
        <dbReference type="ARBA" id="ARBA00006817"/>
    </source>
</evidence>
<dbReference type="InterPro" id="IPR017517">
    <property type="entry name" value="Maleyloyr_isom"/>
</dbReference>
<keyword evidence="4" id="KW-1185">Reference proteome</keyword>
<dbReference type="SUPFAM" id="SSF109854">
    <property type="entry name" value="DinB/YfiT-like putative metalloenzymes"/>
    <property type="match status" value="1"/>
</dbReference>
<sequence length="327" mass="35117">MTQFDRTVEVALEPDAAFELISRPERLRRWLTVAARVDLRPGGRYRWTVVPGHSASGTFVEVVPGEKLTLRWWWEDSDDLPPGSSTVALTLTPKNGSTEVRLVHDGLTEAQAPSHAEVWNHYLDRLAVAGREGDAGPDDWAVALEPRDELTGAEATLVVLQEVLRGLTADDLQRRTPCHDFTVAALAEHLLGSIRSLGSAGGATMPAADAPGDVESRVADAAQAATEGWHHRGLQGTVSPGSTSMPATTAVSILSIEFLVHAWDFATATGQRLEVPEQLATYVLGLAQKVIGPPPREGRDFADPVPVEDGAGALERLIAFTGRRPSP</sequence>
<dbReference type="Proteomes" id="UP001596484">
    <property type="component" value="Unassembled WGS sequence"/>
</dbReference>
<name>A0ABW2RWH9_9NOCA</name>
<dbReference type="NCBIfam" id="TIGR03086">
    <property type="entry name" value="TIGR03086 family metal-binding protein"/>
    <property type="match status" value="1"/>
</dbReference>
<dbReference type="CDD" id="cd07814">
    <property type="entry name" value="SRPBCC_CalC_Aha1-like"/>
    <property type="match status" value="1"/>
</dbReference>
<dbReference type="RefSeq" id="WP_378403996.1">
    <property type="nucleotide sequence ID" value="NZ_JBHTCS010000011.1"/>
</dbReference>
<dbReference type="InterPro" id="IPR034660">
    <property type="entry name" value="DinB/YfiT-like"/>
</dbReference>
<feature type="domain" description="Activator of Hsp90 ATPase homologue 1/2-like C-terminal" evidence="2">
    <location>
        <begin position="13"/>
        <end position="128"/>
    </location>
</feature>
<accession>A0ABW2RWH9</accession>